<comment type="caution">
    <text evidence="1">The sequence shown here is derived from an EMBL/GenBank/DDBJ whole genome shotgun (WGS) entry which is preliminary data.</text>
</comment>
<reference evidence="1 2" key="1">
    <citation type="submission" date="2024-01" db="EMBL/GenBank/DDBJ databases">
        <title>The genomes of 5 underutilized Papilionoideae crops provide insights into root nodulation and disease resistanc.</title>
        <authorList>
            <person name="Jiang F."/>
        </authorList>
    </citation>
    <scope>NUCLEOTIDE SEQUENCE [LARGE SCALE GENOMIC DNA]</scope>
    <source>
        <strain evidence="1">JINMINGXINNONG_FW02</strain>
        <tissue evidence="1">Leaves</tissue>
    </source>
</reference>
<sequence>MPPPIRFINLQIAPTVEDNTDRINLRTNKFHRFTMLAIDSSTEIEELDMRNAPLEETSPSYLTSSELGEIKGVVLVASDEFCTA</sequence>
<evidence type="ECO:0000313" key="2">
    <source>
        <dbReference type="Proteomes" id="UP001374584"/>
    </source>
</evidence>
<proteinExistence type="predicted"/>
<evidence type="ECO:0000313" key="1">
    <source>
        <dbReference type="EMBL" id="KAK7327302.1"/>
    </source>
</evidence>
<dbReference type="EMBL" id="JAYMYR010000016">
    <property type="protein sequence ID" value="KAK7327302.1"/>
    <property type="molecule type" value="Genomic_DNA"/>
</dbReference>
<name>A0AAN9Q9V0_PHACN</name>
<dbReference type="Proteomes" id="UP001374584">
    <property type="component" value="Unassembled WGS sequence"/>
</dbReference>
<organism evidence="1 2">
    <name type="scientific">Phaseolus coccineus</name>
    <name type="common">Scarlet runner bean</name>
    <name type="synonym">Phaseolus multiflorus</name>
    <dbReference type="NCBI Taxonomy" id="3886"/>
    <lineage>
        <taxon>Eukaryota</taxon>
        <taxon>Viridiplantae</taxon>
        <taxon>Streptophyta</taxon>
        <taxon>Embryophyta</taxon>
        <taxon>Tracheophyta</taxon>
        <taxon>Spermatophyta</taxon>
        <taxon>Magnoliopsida</taxon>
        <taxon>eudicotyledons</taxon>
        <taxon>Gunneridae</taxon>
        <taxon>Pentapetalae</taxon>
        <taxon>rosids</taxon>
        <taxon>fabids</taxon>
        <taxon>Fabales</taxon>
        <taxon>Fabaceae</taxon>
        <taxon>Papilionoideae</taxon>
        <taxon>50 kb inversion clade</taxon>
        <taxon>NPAAA clade</taxon>
        <taxon>indigoferoid/millettioid clade</taxon>
        <taxon>Phaseoleae</taxon>
        <taxon>Phaseolus</taxon>
    </lineage>
</organism>
<accession>A0AAN9Q9V0</accession>
<gene>
    <name evidence="1" type="ORF">VNO80_31543</name>
</gene>
<keyword evidence="2" id="KW-1185">Reference proteome</keyword>
<dbReference type="AlphaFoldDB" id="A0AAN9Q9V0"/>
<protein>
    <submittedName>
        <fullName evidence="1">Uncharacterized protein</fullName>
    </submittedName>
</protein>